<dbReference type="OrthoDB" id="6627475at2759"/>
<dbReference type="PRINTS" id="PR00947">
    <property type="entry name" value="CUTICLE"/>
</dbReference>
<evidence type="ECO:0000313" key="5">
    <source>
        <dbReference type="EMBL" id="CAB3382580.1"/>
    </source>
</evidence>
<protein>
    <recommendedName>
        <fullName evidence="7">Cuticle protein</fullName>
    </recommendedName>
</protein>
<dbReference type="PANTHER" id="PTHR12236">
    <property type="entry name" value="STRUCTURAL CONTITUENT OF CUTICLE"/>
    <property type="match status" value="1"/>
</dbReference>
<keyword evidence="4" id="KW-0732">Signal</keyword>
<dbReference type="GO" id="GO:0031012">
    <property type="term" value="C:extracellular matrix"/>
    <property type="evidence" value="ECO:0007669"/>
    <property type="project" value="TreeGrafter"/>
</dbReference>
<sequence length="183" mass="20242">MNKLLVSFALVAAAGAFAQEYQPVYHAVLAEEQLAPPRYAFEYSVHDEESKDIHSHKESRDGDKTEGEYSLVEPDGGVRTVKYHVDGNSGFIAEVIRSGQVAVPIKPLVVAKPVYIKPAVVQHVYQPQYVQVPTPASYVNSRAFEARSFNAAPLYNQRNVEEAALPTTTEMYQESSTDEPARA</sequence>
<dbReference type="PROSITE" id="PS51155">
    <property type="entry name" value="CHIT_BIND_RR_2"/>
    <property type="match status" value="1"/>
</dbReference>
<dbReference type="EMBL" id="CADEPI010000277">
    <property type="protein sequence ID" value="CAB3382580.1"/>
    <property type="molecule type" value="Genomic_DNA"/>
</dbReference>
<dbReference type="Pfam" id="PF00379">
    <property type="entry name" value="Chitin_bind_4"/>
    <property type="match status" value="1"/>
</dbReference>
<evidence type="ECO:0000256" key="1">
    <source>
        <dbReference type="ARBA" id="ARBA00022460"/>
    </source>
</evidence>
<dbReference type="AlphaFoldDB" id="A0A8S1DPK4"/>
<name>A0A8S1DPK4_9INSE</name>
<dbReference type="GO" id="GO:0042302">
    <property type="term" value="F:structural constituent of cuticle"/>
    <property type="evidence" value="ECO:0007669"/>
    <property type="project" value="UniProtKB-UniRule"/>
</dbReference>
<evidence type="ECO:0000256" key="2">
    <source>
        <dbReference type="PROSITE-ProRule" id="PRU00497"/>
    </source>
</evidence>
<dbReference type="InterPro" id="IPR000618">
    <property type="entry name" value="Insect_cuticle"/>
</dbReference>
<feature type="signal peptide" evidence="4">
    <location>
        <begin position="1"/>
        <end position="18"/>
    </location>
</feature>
<keyword evidence="6" id="KW-1185">Reference proteome</keyword>
<feature type="compositionally biased region" description="Polar residues" evidence="3">
    <location>
        <begin position="166"/>
        <end position="175"/>
    </location>
</feature>
<comment type="caution">
    <text evidence="5">The sequence shown here is derived from an EMBL/GenBank/DDBJ whole genome shotgun (WGS) entry which is preliminary data.</text>
</comment>
<evidence type="ECO:0000256" key="4">
    <source>
        <dbReference type="SAM" id="SignalP"/>
    </source>
</evidence>
<evidence type="ECO:0008006" key="7">
    <source>
        <dbReference type="Google" id="ProtNLM"/>
    </source>
</evidence>
<evidence type="ECO:0000256" key="3">
    <source>
        <dbReference type="SAM" id="MobiDB-lite"/>
    </source>
</evidence>
<accession>A0A8S1DPK4</accession>
<reference evidence="5 6" key="1">
    <citation type="submission" date="2020-04" db="EMBL/GenBank/DDBJ databases">
        <authorList>
            <person name="Alioto T."/>
            <person name="Alioto T."/>
            <person name="Gomez Garrido J."/>
        </authorList>
    </citation>
    <scope>NUCLEOTIDE SEQUENCE [LARGE SCALE GENOMIC DNA]</scope>
</reference>
<gene>
    <name evidence="5" type="ORF">CLODIP_2_CD02949</name>
</gene>
<feature type="compositionally biased region" description="Basic and acidic residues" evidence="3">
    <location>
        <begin position="50"/>
        <end position="67"/>
    </location>
</feature>
<evidence type="ECO:0000313" key="6">
    <source>
        <dbReference type="Proteomes" id="UP000494165"/>
    </source>
</evidence>
<dbReference type="Proteomes" id="UP000494165">
    <property type="component" value="Unassembled WGS sequence"/>
</dbReference>
<organism evidence="5 6">
    <name type="scientific">Cloeon dipterum</name>
    <dbReference type="NCBI Taxonomy" id="197152"/>
    <lineage>
        <taxon>Eukaryota</taxon>
        <taxon>Metazoa</taxon>
        <taxon>Ecdysozoa</taxon>
        <taxon>Arthropoda</taxon>
        <taxon>Hexapoda</taxon>
        <taxon>Insecta</taxon>
        <taxon>Pterygota</taxon>
        <taxon>Palaeoptera</taxon>
        <taxon>Ephemeroptera</taxon>
        <taxon>Pisciforma</taxon>
        <taxon>Baetidae</taxon>
        <taxon>Cloeon</taxon>
    </lineage>
</organism>
<dbReference type="PANTHER" id="PTHR12236:SF95">
    <property type="entry name" value="CUTICULAR PROTEIN 76BD, ISOFORM C-RELATED"/>
    <property type="match status" value="1"/>
</dbReference>
<feature type="chain" id="PRO_5035838507" description="Cuticle protein" evidence="4">
    <location>
        <begin position="19"/>
        <end position="183"/>
    </location>
</feature>
<proteinExistence type="predicted"/>
<dbReference type="GO" id="GO:0005615">
    <property type="term" value="C:extracellular space"/>
    <property type="evidence" value="ECO:0007669"/>
    <property type="project" value="TreeGrafter"/>
</dbReference>
<feature type="region of interest" description="Disordered" evidence="3">
    <location>
        <begin position="160"/>
        <end position="183"/>
    </location>
</feature>
<keyword evidence="1 2" id="KW-0193">Cuticle</keyword>
<feature type="region of interest" description="Disordered" evidence="3">
    <location>
        <begin position="50"/>
        <end position="71"/>
    </location>
</feature>
<dbReference type="InterPro" id="IPR051217">
    <property type="entry name" value="Insect_Cuticle_Struc_Prot"/>
</dbReference>